<proteinExistence type="predicted"/>
<evidence type="ECO:0000256" key="2">
    <source>
        <dbReference type="ARBA" id="ARBA00022525"/>
    </source>
</evidence>
<accession>A0AAY4E5K9</accession>
<dbReference type="InterPro" id="IPR016187">
    <property type="entry name" value="CTDL_fold"/>
</dbReference>
<dbReference type="PANTHER" id="PTHR22799">
    <property type="entry name" value="TETRANECTIN-RELATED"/>
    <property type="match status" value="1"/>
</dbReference>
<dbReference type="Ensembl" id="ENSDCDT00010063523.1">
    <property type="protein sequence ID" value="ENSDCDP00010053027.1"/>
    <property type="gene ID" value="ENSDCDG00010030871.1"/>
</dbReference>
<dbReference type="Pfam" id="PF00059">
    <property type="entry name" value="Lectin_C"/>
    <property type="match status" value="1"/>
</dbReference>
<evidence type="ECO:0000256" key="4">
    <source>
        <dbReference type="ARBA" id="ARBA00022734"/>
    </source>
</evidence>
<evidence type="ECO:0000259" key="6">
    <source>
        <dbReference type="PROSITE" id="PS50041"/>
    </source>
</evidence>
<evidence type="ECO:0000313" key="7">
    <source>
        <dbReference type="Ensembl" id="ENSDCDP00010053027.1"/>
    </source>
</evidence>
<name>A0AAY4E5K9_9TELE</name>
<dbReference type="PROSITE" id="PS50041">
    <property type="entry name" value="C_TYPE_LECTIN_2"/>
    <property type="match status" value="1"/>
</dbReference>
<reference evidence="7" key="3">
    <citation type="submission" date="2025-09" db="UniProtKB">
        <authorList>
            <consortium name="Ensembl"/>
        </authorList>
    </citation>
    <scope>IDENTIFICATION</scope>
</reference>
<evidence type="ECO:0000256" key="5">
    <source>
        <dbReference type="SAM" id="SignalP"/>
    </source>
</evidence>
<protein>
    <recommendedName>
        <fullName evidence="6">C-type lectin domain-containing protein</fullName>
    </recommendedName>
</protein>
<dbReference type="GO" id="GO:0008083">
    <property type="term" value="F:growth factor activity"/>
    <property type="evidence" value="ECO:0007669"/>
    <property type="project" value="TreeGrafter"/>
</dbReference>
<keyword evidence="8" id="KW-1185">Reference proteome</keyword>
<feature type="domain" description="C-type lectin" evidence="6">
    <location>
        <begin position="127"/>
        <end position="245"/>
    </location>
</feature>
<dbReference type="InterPro" id="IPR001304">
    <property type="entry name" value="C-type_lectin-like"/>
</dbReference>
<dbReference type="Gene3D" id="3.10.100.10">
    <property type="entry name" value="Mannose-Binding Protein A, subunit A"/>
    <property type="match status" value="1"/>
</dbReference>
<sequence>MDSQASSARLLCFLILSGVVSDLAATEVCSNTILPGSKGNKGDAGARGPAGLIGKTGHSRQHSALTMAYVCKKQAPCEVNMAAICVPGTTCDCGRYRKLVGQMEINVDKLKNTVKFVKNVVLGIKETEEKLYLLVREPRTFQQALVNCRKRGGVLAMPKSPDTNSLLAAYISQAGLARVFVGLQTVEQEGVGVAAFADRSPVQDYSAWAQGEPRGGAANSSCVEMSGTGTWSQVLCEASMFYVCEFARNRTVPATPLQ</sequence>
<dbReference type="PANTHER" id="PTHR22799:SF1">
    <property type="entry name" value="C-TYPE LECTIN DOMAIN FAMILY 11 MEMBER A"/>
    <property type="match status" value="1"/>
</dbReference>
<evidence type="ECO:0000313" key="8">
    <source>
        <dbReference type="Proteomes" id="UP000694580"/>
    </source>
</evidence>
<dbReference type="Proteomes" id="UP000694580">
    <property type="component" value="Chromosome 7"/>
</dbReference>
<dbReference type="InterPro" id="IPR051663">
    <property type="entry name" value="CLec_Tetranectin-domain"/>
</dbReference>
<reference evidence="7" key="2">
    <citation type="submission" date="2025-08" db="UniProtKB">
        <authorList>
            <consortium name="Ensembl"/>
        </authorList>
    </citation>
    <scope>IDENTIFICATION</scope>
</reference>
<gene>
    <name evidence="7" type="primary">COLEC10</name>
</gene>
<dbReference type="SUPFAM" id="SSF56436">
    <property type="entry name" value="C-type lectin-like"/>
    <property type="match status" value="1"/>
</dbReference>
<dbReference type="GeneTree" id="ENSGT00940000159374"/>
<dbReference type="GO" id="GO:0001503">
    <property type="term" value="P:ossification"/>
    <property type="evidence" value="ECO:0007669"/>
    <property type="project" value="TreeGrafter"/>
</dbReference>
<evidence type="ECO:0000256" key="1">
    <source>
        <dbReference type="ARBA" id="ARBA00004613"/>
    </source>
</evidence>
<dbReference type="AlphaFoldDB" id="A0AAY4E5K9"/>
<reference evidence="7 8" key="1">
    <citation type="submission" date="2020-06" db="EMBL/GenBank/DDBJ databases">
        <authorList>
            <consortium name="Wellcome Sanger Institute Data Sharing"/>
        </authorList>
    </citation>
    <scope>NUCLEOTIDE SEQUENCE [LARGE SCALE GENOMIC DNA]</scope>
</reference>
<comment type="subcellular location">
    <subcellularLocation>
        <location evidence="1">Secreted</location>
    </subcellularLocation>
</comment>
<keyword evidence="2" id="KW-0964">Secreted</keyword>
<organism evidence="7 8">
    <name type="scientific">Denticeps clupeoides</name>
    <name type="common">denticle herring</name>
    <dbReference type="NCBI Taxonomy" id="299321"/>
    <lineage>
        <taxon>Eukaryota</taxon>
        <taxon>Metazoa</taxon>
        <taxon>Chordata</taxon>
        <taxon>Craniata</taxon>
        <taxon>Vertebrata</taxon>
        <taxon>Euteleostomi</taxon>
        <taxon>Actinopterygii</taxon>
        <taxon>Neopterygii</taxon>
        <taxon>Teleostei</taxon>
        <taxon>Clupei</taxon>
        <taxon>Clupeiformes</taxon>
        <taxon>Denticipitoidei</taxon>
        <taxon>Denticipitidae</taxon>
        <taxon>Denticeps</taxon>
    </lineage>
</organism>
<dbReference type="InterPro" id="IPR016186">
    <property type="entry name" value="C-type_lectin-like/link_sf"/>
</dbReference>
<dbReference type="GO" id="GO:0005615">
    <property type="term" value="C:extracellular space"/>
    <property type="evidence" value="ECO:0007669"/>
    <property type="project" value="TreeGrafter"/>
</dbReference>
<keyword evidence="3 5" id="KW-0732">Signal</keyword>
<feature type="chain" id="PRO_5044341068" description="C-type lectin domain-containing protein" evidence="5">
    <location>
        <begin position="26"/>
        <end position="258"/>
    </location>
</feature>
<evidence type="ECO:0000256" key="3">
    <source>
        <dbReference type="ARBA" id="ARBA00022729"/>
    </source>
</evidence>
<dbReference type="GO" id="GO:0030246">
    <property type="term" value="F:carbohydrate binding"/>
    <property type="evidence" value="ECO:0007669"/>
    <property type="project" value="UniProtKB-KW"/>
</dbReference>
<keyword evidence="4" id="KW-0430">Lectin</keyword>
<dbReference type="SMART" id="SM00034">
    <property type="entry name" value="CLECT"/>
    <property type="match status" value="1"/>
</dbReference>
<feature type="signal peptide" evidence="5">
    <location>
        <begin position="1"/>
        <end position="25"/>
    </location>
</feature>